<dbReference type="PANTHER" id="PTHR45658:SF18">
    <property type="entry name" value="PROTEIN GAT2"/>
    <property type="match status" value="1"/>
</dbReference>
<dbReference type="Proteomes" id="UP000037751">
    <property type="component" value="Unassembled WGS sequence"/>
</dbReference>
<dbReference type="RefSeq" id="XP_017991962.1">
    <property type="nucleotide sequence ID" value="XM_018138431.1"/>
</dbReference>
<feature type="region of interest" description="Disordered" evidence="5">
    <location>
        <begin position="420"/>
        <end position="486"/>
    </location>
</feature>
<feature type="compositionally biased region" description="Low complexity" evidence="5">
    <location>
        <begin position="222"/>
        <end position="254"/>
    </location>
</feature>
<feature type="compositionally biased region" description="Basic and acidic residues" evidence="5">
    <location>
        <begin position="816"/>
        <end position="826"/>
    </location>
</feature>
<dbReference type="InterPro" id="IPR000679">
    <property type="entry name" value="Znf_GATA"/>
</dbReference>
<evidence type="ECO:0000256" key="2">
    <source>
        <dbReference type="ARBA" id="ARBA00022771"/>
    </source>
</evidence>
<feature type="compositionally biased region" description="Low complexity" evidence="5">
    <location>
        <begin position="15"/>
        <end position="47"/>
    </location>
</feature>
<evidence type="ECO:0000256" key="3">
    <source>
        <dbReference type="ARBA" id="ARBA00022833"/>
    </source>
</evidence>
<evidence type="ECO:0000259" key="6">
    <source>
        <dbReference type="PROSITE" id="PS50114"/>
    </source>
</evidence>
<evidence type="ECO:0000256" key="5">
    <source>
        <dbReference type="SAM" id="MobiDB-lite"/>
    </source>
</evidence>
<dbReference type="AlphaFoldDB" id="A0A0M8MV15"/>
<comment type="caution">
    <text evidence="7">The sequence shown here is derived from an EMBL/GenBank/DDBJ whole genome shotgun (WGS) entry which is preliminary data.</text>
</comment>
<dbReference type="SMART" id="SM00401">
    <property type="entry name" value="ZnF_GATA"/>
    <property type="match status" value="1"/>
</dbReference>
<dbReference type="Pfam" id="PF00320">
    <property type="entry name" value="GATA"/>
    <property type="match status" value="1"/>
</dbReference>
<feature type="compositionally biased region" description="Low complexity" evidence="5">
    <location>
        <begin position="712"/>
        <end position="724"/>
    </location>
</feature>
<dbReference type="Gene3D" id="3.30.50.10">
    <property type="entry name" value="Erythroid Transcription Factor GATA-1, subunit A"/>
    <property type="match status" value="1"/>
</dbReference>
<proteinExistence type="predicted"/>
<dbReference type="VEuPathDB" id="FungiDB:Malapachy_3975"/>
<dbReference type="InterPro" id="IPR013088">
    <property type="entry name" value="Znf_NHR/GATA"/>
</dbReference>
<evidence type="ECO:0000313" key="8">
    <source>
        <dbReference type="Proteomes" id="UP000037751"/>
    </source>
</evidence>
<dbReference type="PANTHER" id="PTHR45658">
    <property type="entry name" value="GATA TRANSCRIPTION FACTOR"/>
    <property type="match status" value="1"/>
</dbReference>
<dbReference type="SUPFAM" id="SSF57716">
    <property type="entry name" value="Glucocorticoid receptor-like (DNA-binding domain)"/>
    <property type="match status" value="1"/>
</dbReference>
<reference evidence="7 8" key="1">
    <citation type="submission" date="2015-07" db="EMBL/GenBank/DDBJ databases">
        <title>Draft Genome Sequence of Malassezia furfur CBS1878 and Malassezia pachydermatis CBS1879.</title>
        <authorList>
            <person name="Triana S."/>
            <person name="Ohm R."/>
            <person name="Gonzalez A."/>
            <person name="DeCock H."/>
            <person name="Restrepo S."/>
            <person name="Celis A."/>
        </authorList>
    </citation>
    <scope>NUCLEOTIDE SEQUENCE [LARGE SCALE GENOMIC DNA]</scope>
    <source>
        <strain evidence="7 8">CBS 1879</strain>
    </source>
</reference>
<dbReference type="GO" id="GO:0006355">
    <property type="term" value="P:regulation of DNA-templated transcription"/>
    <property type="evidence" value="ECO:0007669"/>
    <property type="project" value="InterPro"/>
</dbReference>
<organism evidence="7 8">
    <name type="scientific">Malassezia pachydermatis</name>
    <dbReference type="NCBI Taxonomy" id="77020"/>
    <lineage>
        <taxon>Eukaryota</taxon>
        <taxon>Fungi</taxon>
        <taxon>Dikarya</taxon>
        <taxon>Basidiomycota</taxon>
        <taxon>Ustilaginomycotina</taxon>
        <taxon>Malasseziomycetes</taxon>
        <taxon>Malasseziales</taxon>
        <taxon>Malasseziaceae</taxon>
        <taxon>Malassezia</taxon>
    </lineage>
</organism>
<feature type="compositionally biased region" description="Pro residues" evidence="5">
    <location>
        <begin position="1"/>
        <end position="14"/>
    </location>
</feature>
<sequence length="826" mass="86382">MPGSPVPPLTPPPTSATAAATTPATAPAQAPSTAHAASTSHGPSTSTQLPPKKPTKPSSHASRAKNVALAALTGGSIGLAGPDTPMPGFLPAGGGGRKVIPELVLPFSLPTVLASEPCSLTKENQPPTSEASQPLGSSLVFLQALRQTRMMHMVQVLPAFCHRQRAGMDFFDAVPSQLLPYLAPKKTPVLLALGRADVRAGPMTYYGVRFWLVRPDIPSPPATTASASSTPGPGARPSASASSSSAAPAPTSDTKPPPTPSSSAPTSANSPHAQTQVPRPPLDPAFVARLQQRAERDPQLQHLLHLARVGQLPESGLIQLNGILASLMAPPPAPPQPVHDPRIPPMVLVEFPENPSLYFILPLWHAAVERTPRTPEAPASIQLSFCIPAIGSKAAGDSGKEEAQRAEYGMLVQPLTSPPAVQDKVEAPPPPTAAPSATPSPPPVATPSTKRGRRSSARTKSNETSTPPPPKKAKAHAPVDDTSTVPTRHHELFPLTWHIANEGPLDDRIWDCFGRVPGCITRGTWATPHDEQIFHALRHSFQQRLASRPTLYTLPPTIRPSDIPPGLSDHVNDKYAMRTITYTNRPHPKRKVAMVSDAKEVATISANEAVPRRTSTPDGAVKPKRKRHVATHNPDGSIKSCGACGKTKTPMWRRGPKGPSQLCNACGAKWKAGRLVVPEVPPPPILNDTLPVRHVKAPPVSPLGAKPSPSTLPAVPGPSSVPVGLPVPAPPSATQGPGSPYRPPPPIVVARMPSTLPTQPARPVPSASPHPPPTEESATNATIPTTPAPAAQRPADTSSAGTSGLPSMPPVPTVPRTDEKGSAPTP</sequence>
<feature type="region of interest" description="Disordered" evidence="5">
    <location>
        <begin position="701"/>
        <end position="826"/>
    </location>
</feature>
<feature type="compositionally biased region" description="Pro residues" evidence="5">
    <location>
        <begin position="760"/>
        <end position="774"/>
    </location>
</feature>
<dbReference type="CDD" id="cd00202">
    <property type="entry name" value="ZnF_GATA"/>
    <property type="match status" value="1"/>
</dbReference>
<dbReference type="OrthoDB" id="2162994at2759"/>
<feature type="region of interest" description="Disordered" evidence="5">
    <location>
        <begin position="610"/>
        <end position="634"/>
    </location>
</feature>
<dbReference type="STRING" id="77020.A0A0M8MV15"/>
<feature type="region of interest" description="Disordered" evidence="5">
    <location>
        <begin position="1"/>
        <end position="63"/>
    </location>
</feature>
<dbReference type="InterPro" id="IPR051140">
    <property type="entry name" value="GATA_TF"/>
</dbReference>
<dbReference type="GO" id="GO:0043565">
    <property type="term" value="F:sequence-specific DNA binding"/>
    <property type="evidence" value="ECO:0007669"/>
    <property type="project" value="InterPro"/>
</dbReference>
<feature type="domain" description="GATA-type" evidence="6">
    <location>
        <begin position="639"/>
        <end position="693"/>
    </location>
</feature>
<dbReference type="GeneID" id="28730307"/>
<name>A0A0M8MV15_9BASI</name>
<dbReference type="PROSITE" id="PS50114">
    <property type="entry name" value="GATA_ZN_FINGER_2"/>
    <property type="match status" value="1"/>
</dbReference>
<accession>A0A0M8MV15</accession>
<feature type="region of interest" description="Disordered" evidence="5">
    <location>
        <begin position="220"/>
        <end position="281"/>
    </location>
</feature>
<keyword evidence="1" id="KW-0479">Metal-binding</keyword>
<feature type="compositionally biased region" description="Low complexity" evidence="5">
    <location>
        <begin position="778"/>
        <end position="797"/>
    </location>
</feature>
<evidence type="ECO:0000256" key="4">
    <source>
        <dbReference type="PROSITE-ProRule" id="PRU00094"/>
    </source>
</evidence>
<protein>
    <submittedName>
        <fullName evidence="7">Gata transcription factor 11</fullName>
    </submittedName>
</protein>
<dbReference type="GO" id="GO:0008270">
    <property type="term" value="F:zinc ion binding"/>
    <property type="evidence" value="ECO:0007669"/>
    <property type="project" value="UniProtKB-KW"/>
</dbReference>
<evidence type="ECO:0000256" key="1">
    <source>
        <dbReference type="ARBA" id="ARBA00022723"/>
    </source>
</evidence>
<dbReference type="EMBL" id="LGAV01000004">
    <property type="protein sequence ID" value="KOS14330.1"/>
    <property type="molecule type" value="Genomic_DNA"/>
</dbReference>
<feature type="compositionally biased region" description="Pro residues" evidence="5">
    <location>
        <begin position="427"/>
        <end position="445"/>
    </location>
</feature>
<keyword evidence="2 4" id="KW-0863">Zinc-finger</keyword>
<feature type="compositionally biased region" description="Low complexity" evidence="5">
    <location>
        <begin position="261"/>
        <end position="271"/>
    </location>
</feature>
<keyword evidence="3" id="KW-0862">Zinc</keyword>
<evidence type="ECO:0000313" key="7">
    <source>
        <dbReference type="EMBL" id="KOS14330.1"/>
    </source>
</evidence>
<gene>
    <name evidence="7" type="ORF">Malapachy_3975</name>
</gene>
<keyword evidence="8" id="KW-1185">Reference proteome</keyword>